<name>A0A183IJV7_9BILA</name>
<dbReference type="WBParaSite" id="SBAD_0000407701-mRNA-1">
    <property type="protein sequence ID" value="SBAD_0000407701-mRNA-1"/>
    <property type="gene ID" value="SBAD_0000407701"/>
</dbReference>
<protein>
    <submittedName>
        <fullName evidence="3">PNPLA domain-containing protein</fullName>
    </submittedName>
</protein>
<dbReference type="InterPro" id="IPR032942">
    <property type="entry name" value="BPI/LBP/Plunc"/>
</dbReference>
<dbReference type="Gene3D" id="3.15.20.10">
    <property type="entry name" value="Bactericidal permeability-increasing protein, domain 2"/>
    <property type="match status" value="1"/>
</dbReference>
<sequence>MRTFRAHRELPTVKTGRRAVNADEQMTCSTGCIAILLSLFSIDIQEAKDLPRKGSTINPGMKFIASSYGLQYGSYMMQQKVDEFLLRYALPKLSIHLSGTELMLSNVTIKKLYRSHGHYDLLPPGCIRWVLSQKKVRISGLWQLLRCPCVARGDFNVTLLDLKTHIWQTLCDTTRSFLMVEANKFLNEFPTTISIDPSTRINFDVGLIFSGYPIGCVKTVGTSCKLHPPPLASPSTNNSMYYFLISDEVFNALFVHGFKSDAQLKPLHKPVRKPLLGSSFKIRRLPGLPELLPIGRLSTPPSVTFVHGHALWNAQGTVDLISEGKRKSSDSGGEIRMKFNCNGSFVANAKSNKIRPSVNSIETVLTVHRVHARILTEAKDLPALKTAISDSLEQVVNSFLHRYALPLPLRKNDVLQRLVLASFAHLDDREFSDCLENNAIMHLIKWGNYVPHIWRNDFLRIFITVFAHFAANMRKIRLFTELAKLMN</sequence>
<evidence type="ECO:0000313" key="2">
    <source>
        <dbReference type="Proteomes" id="UP000270296"/>
    </source>
</evidence>
<dbReference type="InterPro" id="IPR017943">
    <property type="entry name" value="Bactericidal_perm-incr_a/b_dom"/>
</dbReference>
<dbReference type="GO" id="GO:0005615">
    <property type="term" value="C:extracellular space"/>
    <property type="evidence" value="ECO:0007669"/>
    <property type="project" value="TreeGrafter"/>
</dbReference>
<organism evidence="3">
    <name type="scientific">Soboliphyme baturini</name>
    <dbReference type="NCBI Taxonomy" id="241478"/>
    <lineage>
        <taxon>Eukaryota</taxon>
        <taxon>Metazoa</taxon>
        <taxon>Ecdysozoa</taxon>
        <taxon>Nematoda</taxon>
        <taxon>Enoplea</taxon>
        <taxon>Dorylaimia</taxon>
        <taxon>Dioctophymatida</taxon>
        <taxon>Dioctophymatoidea</taxon>
        <taxon>Soboliphymatidae</taxon>
        <taxon>Soboliphyme</taxon>
    </lineage>
</organism>
<proteinExistence type="predicted"/>
<dbReference type="AlphaFoldDB" id="A0A183IJV7"/>
<dbReference type="PANTHER" id="PTHR10504:SF140">
    <property type="entry name" value="BPI2 DOMAIN-CONTAINING PROTEIN"/>
    <property type="match status" value="1"/>
</dbReference>
<reference evidence="1 2" key="2">
    <citation type="submission" date="2018-11" db="EMBL/GenBank/DDBJ databases">
        <authorList>
            <consortium name="Pathogen Informatics"/>
        </authorList>
    </citation>
    <scope>NUCLEOTIDE SEQUENCE [LARGE SCALE GENOMIC DNA]</scope>
</reference>
<dbReference type="GO" id="GO:0008289">
    <property type="term" value="F:lipid binding"/>
    <property type="evidence" value="ECO:0007669"/>
    <property type="project" value="InterPro"/>
</dbReference>
<dbReference type="SUPFAM" id="SSF55394">
    <property type="entry name" value="Bactericidal permeability-increasing protein, BPI"/>
    <property type="match status" value="2"/>
</dbReference>
<dbReference type="PANTHER" id="PTHR10504">
    <property type="entry name" value="BACTERICIDAL PERMEABILITY-INCREASING BPI PROTEIN-RELATED"/>
    <property type="match status" value="1"/>
</dbReference>
<gene>
    <name evidence="1" type="ORF">SBAD_LOCUS3905</name>
</gene>
<dbReference type="EMBL" id="UZAM01008014">
    <property type="protein sequence ID" value="VDP02748.1"/>
    <property type="molecule type" value="Genomic_DNA"/>
</dbReference>
<accession>A0A183IJV7</accession>
<evidence type="ECO:0000313" key="1">
    <source>
        <dbReference type="EMBL" id="VDP02748.1"/>
    </source>
</evidence>
<dbReference type="Proteomes" id="UP000270296">
    <property type="component" value="Unassembled WGS sequence"/>
</dbReference>
<evidence type="ECO:0000313" key="3">
    <source>
        <dbReference type="WBParaSite" id="SBAD_0000407701-mRNA-1"/>
    </source>
</evidence>
<reference evidence="3" key="1">
    <citation type="submission" date="2016-06" db="UniProtKB">
        <authorList>
            <consortium name="WormBaseParasite"/>
        </authorList>
    </citation>
    <scope>IDENTIFICATION</scope>
</reference>
<keyword evidence="2" id="KW-1185">Reference proteome</keyword>